<dbReference type="GO" id="GO:0007160">
    <property type="term" value="P:cell-matrix adhesion"/>
    <property type="evidence" value="ECO:0007669"/>
    <property type="project" value="TreeGrafter"/>
</dbReference>
<keyword evidence="8" id="KW-1185">Reference proteome</keyword>
<dbReference type="InterPro" id="IPR000716">
    <property type="entry name" value="Thyroglobulin_1"/>
</dbReference>
<keyword evidence="2" id="KW-0964">Secreted</keyword>
<dbReference type="PANTHER" id="PTHR12352:SF3">
    <property type="entry name" value="NIDOGEN-2"/>
    <property type="match status" value="1"/>
</dbReference>
<name>A0A6L2PN34_COPFO</name>
<dbReference type="OrthoDB" id="1725934at2759"/>
<dbReference type="PROSITE" id="PS51162">
    <property type="entry name" value="THYROGLOBULIN_1_2"/>
    <property type="match status" value="2"/>
</dbReference>
<evidence type="ECO:0000256" key="4">
    <source>
        <dbReference type="ARBA" id="ARBA00023157"/>
    </source>
</evidence>
<proteinExistence type="predicted"/>
<dbReference type="SUPFAM" id="SSF57610">
    <property type="entry name" value="Thyroglobulin type-1 domain"/>
    <property type="match status" value="3"/>
</dbReference>
<dbReference type="Proteomes" id="UP000502823">
    <property type="component" value="Unassembled WGS sequence"/>
</dbReference>
<dbReference type="GO" id="GO:0005615">
    <property type="term" value="C:extracellular space"/>
    <property type="evidence" value="ECO:0007669"/>
    <property type="project" value="TreeGrafter"/>
</dbReference>
<dbReference type="GO" id="GO:0005604">
    <property type="term" value="C:basement membrane"/>
    <property type="evidence" value="ECO:0007669"/>
    <property type="project" value="TreeGrafter"/>
</dbReference>
<sequence length="361" mass="40551">MNGVIMAEPSTCNCCDYCIPYLKEGDDCVVNGQGQPMHQAVCGPRLWCSKENDHDSATCVPLVSNCMKEQKDYDEAWKNGLLGFTQVRPLCDEKGDYMPAHCIGSSICYCVNPKGERIFGEKVYSSSSVQETMTCECSLAVWKAEQLAKEREVYSQPIHCLEDGSYDPLQCDDSKWCRCLQTGSNVPDSDCVFELEITKDNPKCFDPNIHQEGKYVRECEAEAIKTKHTRENLLSEDIFPVGLRFPDCQYDGRYSRVMVKDTVKICVDPDGNSLGYDVQRNDTLADGMDCNCARTRFLLAREGGTELPTCCETGNFREMQCRRGVCYCVDCNGNQQGMELEEAKKGDLKCGDRCSICKKPE</sequence>
<gene>
    <name evidence="7" type="ORF">Cfor_11934</name>
</gene>
<comment type="caution">
    <text evidence="5">Lacks conserved residue(s) required for the propagation of feature annotation.</text>
</comment>
<dbReference type="SMART" id="SM00211">
    <property type="entry name" value="TY"/>
    <property type="match status" value="2"/>
</dbReference>
<dbReference type="AlphaFoldDB" id="A0A6L2PN34"/>
<feature type="domain" description="Thyroglobulin type-1" evidence="6">
    <location>
        <begin position="63"/>
        <end position="135"/>
    </location>
</feature>
<evidence type="ECO:0000313" key="7">
    <source>
        <dbReference type="EMBL" id="GFG31427.1"/>
    </source>
</evidence>
<dbReference type="InParanoid" id="A0A6L2PN34"/>
<keyword evidence="3" id="KW-0677">Repeat</keyword>
<comment type="caution">
    <text evidence="7">The sequence shown here is derived from an EMBL/GenBank/DDBJ whole genome shotgun (WGS) entry which is preliminary data.</text>
</comment>
<dbReference type="EMBL" id="BLKM01004458">
    <property type="protein sequence ID" value="GFG31427.1"/>
    <property type="molecule type" value="Genomic_DNA"/>
</dbReference>
<dbReference type="InterPro" id="IPR036857">
    <property type="entry name" value="Thyroglobulin_1_sf"/>
</dbReference>
<dbReference type="Pfam" id="PF00086">
    <property type="entry name" value="Thyroglobulin_1"/>
    <property type="match status" value="2"/>
</dbReference>
<accession>A0A6L2PN34</accession>
<dbReference type="PANTHER" id="PTHR12352">
    <property type="entry name" value="SECRETED MODULAR CALCIUM-BINDING PROTEIN"/>
    <property type="match status" value="1"/>
</dbReference>
<evidence type="ECO:0000256" key="1">
    <source>
        <dbReference type="ARBA" id="ARBA00004613"/>
    </source>
</evidence>
<protein>
    <recommendedName>
        <fullName evidence="6">Thyroglobulin type-1 domain-containing protein</fullName>
    </recommendedName>
</protein>
<comment type="subcellular location">
    <subcellularLocation>
        <location evidence="1">Secreted</location>
    </subcellularLocation>
</comment>
<evidence type="ECO:0000256" key="2">
    <source>
        <dbReference type="ARBA" id="ARBA00022525"/>
    </source>
</evidence>
<evidence type="ECO:0000259" key="6">
    <source>
        <dbReference type="PROSITE" id="PS51162"/>
    </source>
</evidence>
<organism evidence="7 8">
    <name type="scientific">Coptotermes formosanus</name>
    <name type="common">Formosan subterranean termite</name>
    <dbReference type="NCBI Taxonomy" id="36987"/>
    <lineage>
        <taxon>Eukaryota</taxon>
        <taxon>Metazoa</taxon>
        <taxon>Ecdysozoa</taxon>
        <taxon>Arthropoda</taxon>
        <taxon>Hexapoda</taxon>
        <taxon>Insecta</taxon>
        <taxon>Pterygota</taxon>
        <taxon>Neoptera</taxon>
        <taxon>Polyneoptera</taxon>
        <taxon>Dictyoptera</taxon>
        <taxon>Blattodea</taxon>
        <taxon>Blattoidea</taxon>
        <taxon>Termitoidae</taxon>
        <taxon>Rhinotermitidae</taxon>
        <taxon>Coptotermes</taxon>
    </lineage>
</organism>
<evidence type="ECO:0000313" key="8">
    <source>
        <dbReference type="Proteomes" id="UP000502823"/>
    </source>
</evidence>
<feature type="domain" description="Thyroglobulin type-1" evidence="6">
    <location>
        <begin position="287"/>
        <end position="350"/>
    </location>
</feature>
<dbReference type="Gene3D" id="4.10.800.10">
    <property type="entry name" value="Thyroglobulin type-1"/>
    <property type="match status" value="2"/>
</dbReference>
<evidence type="ECO:0000256" key="5">
    <source>
        <dbReference type="PROSITE-ProRule" id="PRU00500"/>
    </source>
</evidence>
<dbReference type="InterPro" id="IPR051950">
    <property type="entry name" value="Dev_reg/Prot_inhib"/>
</dbReference>
<evidence type="ECO:0000256" key="3">
    <source>
        <dbReference type="ARBA" id="ARBA00022737"/>
    </source>
</evidence>
<reference evidence="8" key="1">
    <citation type="submission" date="2020-01" db="EMBL/GenBank/DDBJ databases">
        <title>Draft genome sequence of the Termite Coptotermes fromosanus.</title>
        <authorList>
            <person name="Itakura S."/>
            <person name="Yosikawa Y."/>
            <person name="Umezawa K."/>
        </authorList>
    </citation>
    <scope>NUCLEOTIDE SEQUENCE [LARGE SCALE GENOMIC DNA]</scope>
</reference>
<keyword evidence="4" id="KW-1015">Disulfide bond</keyword>